<keyword evidence="1" id="KW-0040">ANK repeat</keyword>
<dbReference type="PANTHER" id="PTHR46224">
    <property type="entry name" value="ANKYRIN REPEAT FAMILY PROTEIN"/>
    <property type="match status" value="1"/>
</dbReference>
<feature type="domain" description="HTH merR-type" evidence="2">
    <location>
        <begin position="11"/>
        <end position="80"/>
    </location>
</feature>
<dbReference type="Gene3D" id="1.10.1660.10">
    <property type="match status" value="1"/>
</dbReference>
<evidence type="ECO:0000259" key="2">
    <source>
        <dbReference type="PROSITE" id="PS50937"/>
    </source>
</evidence>
<dbReference type="InterPro" id="IPR009061">
    <property type="entry name" value="DNA-bd_dom_put_sf"/>
</dbReference>
<keyword evidence="4" id="KW-1185">Reference proteome</keyword>
<accession>A0ABT8V9S7</accession>
<dbReference type="InterPro" id="IPR036770">
    <property type="entry name" value="Ankyrin_rpt-contain_sf"/>
</dbReference>
<dbReference type="SMART" id="SM00248">
    <property type="entry name" value="ANK"/>
    <property type="match status" value="6"/>
</dbReference>
<name>A0ABT8V9S7_9BACL</name>
<dbReference type="CDD" id="cd01106">
    <property type="entry name" value="HTH_TipAL-Mta"/>
    <property type="match status" value="1"/>
</dbReference>
<dbReference type="PROSITE" id="PS50297">
    <property type="entry name" value="ANK_REP_REGION"/>
    <property type="match status" value="2"/>
</dbReference>
<dbReference type="SUPFAM" id="SSF48403">
    <property type="entry name" value="Ankyrin repeat"/>
    <property type="match status" value="2"/>
</dbReference>
<dbReference type="PRINTS" id="PR00040">
    <property type="entry name" value="HTHMERR"/>
</dbReference>
<evidence type="ECO:0000313" key="4">
    <source>
        <dbReference type="Proteomes" id="UP001168883"/>
    </source>
</evidence>
<dbReference type="InterPro" id="IPR002110">
    <property type="entry name" value="Ankyrin_rpt"/>
</dbReference>
<dbReference type="PROSITE" id="PS50088">
    <property type="entry name" value="ANK_REPEAT"/>
    <property type="match status" value="2"/>
</dbReference>
<comment type="caution">
    <text evidence="3">The sequence shown here is derived from an EMBL/GenBank/DDBJ whole genome shotgun (WGS) entry which is preliminary data.</text>
</comment>
<sequence>MPKIKKEEQSLYRTGKFAEMAGVTTRTLRYYERMGLLKPGHRSESGQRLYSKEDFVRLQQIVTLKFVGFSLKQIRRIVENKDIQLSALLAMQREWIERKIWNLQLAVRAIRKAELAVEEGMGPYVDNLQQIIRVMEMQTNRDWADEFLQAALEGNEATARAILAAHPGLTKTSIYTAAAVGDADAVAAHLKRNPASAVKPGGPFQAEPLLYLCFSWLLRDAEKSRSFAQAAQMLLAGGANPNAFMVDPDDPYERKLPVLYGALGMAGHMEVGRALLAAGAEPNDGETLYHAAELSRNDCLDLLHEYGVDVNATPALFRKLDYDDEAGVRWFLEHGADLALTLGEQRNTALHWAVYRGRSQAIVELLLKHGAEVNARRTDGKTAYVLAVRFGETSTAALLLRHGAIREAGSIDQFLGACAAADEQRIRAMLEEDPALLSALTADDREMLLEFAERGRADAVRLMLEAGFDKETSREEGTALHIAAWFGHLDTVRVLLAGGASVSVQNGYGGTPLESAIHGSMHCNGSHPMQHAAVVEALIQAGAVVPAKAEGSRDVYEILLMHGASIM</sequence>
<gene>
    <name evidence="3" type="ORF">Q3C12_11295</name>
</gene>
<protein>
    <submittedName>
        <fullName evidence="3">Ankyrin repeat domain-containing protein</fullName>
    </submittedName>
</protein>
<dbReference type="InterPro" id="IPR051616">
    <property type="entry name" value="Cul2-RING_E3_ligase_SR"/>
</dbReference>
<reference evidence="3" key="1">
    <citation type="submission" date="2023-07" db="EMBL/GenBank/DDBJ databases">
        <authorList>
            <person name="Aktuganov G."/>
            <person name="Boyko T."/>
            <person name="Delegan Y."/>
            <person name="Galimzianova N."/>
            <person name="Gilvanova E."/>
            <person name="Korobov V."/>
            <person name="Kuzmina L."/>
            <person name="Melentiev A."/>
            <person name="Milman P."/>
            <person name="Ryabova A."/>
            <person name="Stupak E."/>
            <person name="Yasakov T."/>
            <person name="Zharikova N."/>
            <person name="Zhurenko E."/>
        </authorList>
    </citation>
    <scope>NUCLEOTIDE SEQUENCE</scope>
    <source>
        <strain evidence="3">IB-739</strain>
    </source>
</reference>
<dbReference type="PANTHER" id="PTHR46224:SF6">
    <property type="entry name" value="ANKYRIN REPEAT FAMILY PROTEIN"/>
    <property type="match status" value="1"/>
</dbReference>
<feature type="repeat" description="ANK" evidence="1">
    <location>
        <begin position="475"/>
        <end position="507"/>
    </location>
</feature>
<evidence type="ECO:0000256" key="1">
    <source>
        <dbReference type="PROSITE-ProRule" id="PRU00023"/>
    </source>
</evidence>
<dbReference type="Gene3D" id="1.25.40.20">
    <property type="entry name" value="Ankyrin repeat-containing domain"/>
    <property type="match status" value="2"/>
</dbReference>
<dbReference type="Pfam" id="PF12796">
    <property type="entry name" value="Ank_2"/>
    <property type="match status" value="2"/>
</dbReference>
<dbReference type="SUPFAM" id="SSF46955">
    <property type="entry name" value="Putative DNA-binding domain"/>
    <property type="match status" value="1"/>
</dbReference>
<proteinExistence type="predicted"/>
<dbReference type="PROSITE" id="PS00552">
    <property type="entry name" value="HTH_MERR_1"/>
    <property type="match status" value="1"/>
</dbReference>
<dbReference type="Proteomes" id="UP001168883">
    <property type="component" value="Unassembled WGS sequence"/>
</dbReference>
<dbReference type="RefSeq" id="WP_302878316.1">
    <property type="nucleotide sequence ID" value="NZ_JAUMKJ010000011.1"/>
</dbReference>
<organism evidence="3 4">
    <name type="scientific">Paenibacillus ehimensis</name>
    <dbReference type="NCBI Taxonomy" id="79264"/>
    <lineage>
        <taxon>Bacteria</taxon>
        <taxon>Bacillati</taxon>
        <taxon>Bacillota</taxon>
        <taxon>Bacilli</taxon>
        <taxon>Bacillales</taxon>
        <taxon>Paenibacillaceae</taxon>
        <taxon>Paenibacillus</taxon>
    </lineage>
</organism>
<dbReference type="PROSITE" id="PS50937">
    <property type="entry name" value="HTH_MERR_2"/>
    <property type="match status" value="1"/>
</dbReference>
<dbReference type="Pfam" id="PF13411">
    <property type="entry name" value="MerR_1"/>
    <property type="match status" value="1"/>
</dbReference>
<evidence type="ECO:0000313" key="3">
    <source>
        <dbReference type="EMBL" id="MDO3677585.1"/>
    </source>
</evidence>
<dbReference type="PRINTS" id="PR01415">
    <property type="entry name" value="ANKYRIN"/>
</dbReference>
<dbReference type="SMART" id="SM00422">
    <property type="entry name" value="HTH_MERR"/>
    <property type="match status" value="1"/>
</dbReference>
<feature type="repeat" description="ANK" evidence="1">
    <location>
        <begin position="345"/>
        <end position="378"/>
    </location>
</feature>
<dbReference type="EMBL" id="JAUMKJ010000011">
    <property type="protein sequence ID" value="MDO3677585.1"/>
    <property type="molecule type" value="Genomic_DNA"/>
</dbReference>
<dbReference type="InterPro" id="IPR000551">
    <property type="entry name" value="MerR-type_HTH_dom"/>
</dbReference>